<keyword evidence="4" id="KW-1185">Reference proteome</keyword>
<dbReference type="Pfam" id="PF00008">
    <property type="entry name" value="EGF"/>
    <property type="match status" value="1"/>
</dbReference>
<reference evidence="3" key="1">
    <citation type="submission" date="2022-03" db="EMBL/GenBank/DDBJ databases">
        <authorList>
            <person name="Martin C."/>
        </authorList>
    </citation>
    <scope>NUCLEOTIDE SEQUENCE</scope>
</reference>
<organism evidence="3 4">
    <name type="scientific">Owenia fusiformis</name>
    <name type="common">Polychaete worm</name>
    <dbReference type="NCBI Taxonomy" id="6347"/>
    <lineage>
        <taxon>Eukaryota</taxon>
        <taxon>Metazoa</taxon>
        <taxon>Spiralia</taxon>
        <taxon>Lophotrochozoa</taxon>
        <taxon>Annelida</taxon>
        <taxon>Polychaeta</taxon>
        <taxon>Sedentaria</taxon>
        <taxon>Canalipalpata</taxon>
        <taxon>Sabellida</taxon>
        <taxon>Oweniida</taxon>
        <taxon>Oweniidae</taxon>
        <taxon>Owenia</taxon>
    </lineage>
</organism>
<dbReference type="PROSITE" id="PS50948">
    <property type="entry name" value="PAN"/>
    <property type="match status" value="1"/>
</dbReference>
<dbReference type="SMART" id="SM00181">
    <property type="entry name" value="EGF"/>
    <property type="match status" value="1"/>
</dbReference>
<dbReference type="AlphaFoldDB" id="A0A8J1XKG3"/>
<sequence length="283" mass="31798">MSTFDSKFSYKDYIERRDVHGNEYEGISIRHLQDNVGHHKAQVDIFNPYATSTTQNSTKATSRSEFTTLEHNDIYVPASVNSADTGVYSISTQTEQKPIFKRDIVTPIPIVYRKDEREKKGTGLWWKLCLLLVALLIVVAAIIVIVIAVERPCKDSPCKNGGNCVNYFTTYTCECKFPYTGATCTDFVDGVSTYSPTTTSTTTTTERQNTTTAPCTFEVFQLSGFPNGKNTGLMTEEECKLSCLNNRECAAIDYYNGRCWVHAENLGRSFANFTTRFEKVNCV</sequence>
<accession>A0A8J1XKG3</accession>
<gene>
    <name evidence="3" type="ORF">OFUS_LOCUS5104</name>
</gene>
<keyword evidence="2" id="KW-0245">EGF-like domain</keyword>
<dbReference type="InterPro" id="IPR000152">
    <property type="entry name" value="EGF-type_Asp/Asn_hydroxyl_site"/>
</dbReference>
<evidence type="ECO:0000313" key="4">
    <source>
        <dbReference type="Proteomes" id="UP000749559"/>
    </source>
</evidence>
<dbReference type="InterPro" id="IPR003609">
    <property type="entry name" value="Pan_app"/>
</dbReference>
<comment type="caution">
    <text evidence="2">Lacks conserved residue(s) required for the propagation of feature annotation.</text>
</comment>
<dbReference type="EMBL" id="CAIIXF020000002">
    <property type="protein sequence ID" value="CAH1778140.1"/>
    <property type="molecule type" value="Genomic_DNA"/>
</dbReference>
<dbReference type="Gene3D" id="2.10.25.10">
    <property type="entry name" value="Laminin"/>
    <property type="match status" value="1"/>
</dbReference>
<dbReference type="PROSITE" id="PS50026">
    <property type="entry name" value="EGF_3"/>
    <property type="match status" value="1"/>
</dbReference>
<evidence type="ECO:0000256" key="1">
    <source>
        <dbReference type="ARBA" id="ARBA00023157"/>
    </source>
</evidence>
<dbReference type="OrthoDB" id="10044191at2759"/>
<keyword evidence="1 2" id="KW-1015">Disulfide bond</keyword>
<dbReference type="PROSITE" id="PS00010">
    <property type="entry name" value="ASX_HYDROXYL"/>
    <property type="match status" value="1"/>
</dbReference>
<name>A0A8J1XKG3_OWEFU</name>
<protein>
    <submittedName>
        <fullName evidence="3">Uncharacterized protein</fullName>
    </submittedName>
</protein>
<feature type="disulfide bond" evidence="2">
    <location>
        <begin position="175"/>
        <end position="184"/>
    </location>
</feature>
<dbReference type="PROSITE" id="PS01186">
    <property type="entry name" value="EGF_2"/>
    <property type="match status" value="1"/>
</dbReference>
<dbReference type="Proteomes" id="UP000749559">
    <property type="component" value="Unassembled WGS sequence"/>
</dbReference>
<comment type="caution">
    <text evidence="3">The sequence shown here is derived from an EMBL/GenBank/DDBJ whole genome shotgun (WGS) entry which is preliminary data.</text>
</comment>
<proteinExistence type="predicted"/>
<dbReference type="InterPro" id="IPR000742">
    <property type="entry name" value="EGF"/>
</dbReference>
<dbReference type="SUPFAM" id="SSF57196">
    <property type="entry name" value="EGF/Laminin"/>
    <property type="match status" value="1"/>
</dbReference>
<evidence type="ECO:0000256" key="2">
    <source>
        <dbReference type="PROSITE-ProRule" id="PRU00076"/>
    </source>
</evidence>
<dbReference type="CDD" id="cd00054">
    <property type="entry name" value="EGF_CA"/>
    <property type="match status" value="1"/>
</dbReference>
<dbReference type="PROSITE" id="PS00022">
    <property type="entry name" value="EGF_1"/>
    <property type="match status" value="1"/>
</dbReference>
<evidence type="ECO:0000313" key="3">
    <source>
        <dbReference type="EMBL" id="CAH1778140.1"/>
    </source>
</evidence>